<dbReference type="Ensembl" id="ENSCSRT00000012485.1">
    <property type="protein sequence ID" value="ENSCSRP00000012015.1"/>
    <property type="gene ID" value="ENSCSRG00000009010.1"/>
</dbReference>
<dbReference type="InterPro" id="IPR027851">
    <property type="entry name" value="DUF4628"/>
</dbReference>
<feature type="region of interest" description="Disordered" evidence="1">
    <location>
        <begin position="325"/>
        <end position="354"/>
    </location>
</feature>
<organism evidence="2 3">
    <name type="scientific">Chelydra serpentina</name>
    <name type="common">Snapping turtle</name>
    <name type="synonym">Testudo serpentina</name>
    <dbReference type="NCBI Taxonomy" id="8475"/>
    <lineage>
        <taxon>Eukaryota</taxon>
        <taxon>Metazoa</taxon>
        <taxon>Chordata</taxon>
        <taxon>Craniata</taxon>
        <taxon>Vertebrata</taxon>
        <taxon>Euteleostomi</taxon>
        <taxon>Archelosauria</taxon>
        <taxon>Testudinata</taxon>
        <taxon>Testudines</taxon>
        <taxon>Cryptodira</taxon>
        <taxon>Durocryptodira</taxon>
        <taxon>Americhelydia</taxon>
        <taxon>Chelydroidea</taxon>
        <taxon>Chelydridae</taxon>
        <taxon>Chelydra</taxon>
    </lineage>
</organism>
<reference evidence="2" key="2">
    <citation type="submission" date="2025-09" db="UniProtKB">
        <authorList>
            <consortium name="Ensembl"/>
        </authorList>
    </citation>
    <scope>IDENTIFICATION</scope>
</reference>
<protein>
    <recommendedName>
        <fullName evidence="4">Nitric oxide synthase 1 adaptor protein</fullName>
    </recommendedName>
</protein>
<evidence type="ECO:0008006" key="4">
    <source>
        <dbReference type="Google" id="ProtNLM"/>
    </source>
</evidence>
<evidence type="ECO:0000313" key="2">
    <source>
        <dbReference type="Ensembl" id="ENSCSRP00000012015.1"/>
    </source>
</evidence>
<dbReference type="Proteomes" id="UP000694403">
    <property type="component" value="Unplaced"/>
</dbReference>
<evidence type="ECO:0000313" key="3">
    <source>
        <dbReference type="Proteomes" id="UP000694403"/>
    </source>
</evidence>
<feature type="region of interest" description="Disordered" evidence="1">
    <location>
        <begin position="230"/>
        <end position="283"/>
    </location>
</feature>
<dbReference type="Pfam" id="PF15429">
    <property type="entry name" value="DUF4628"/>
    <property type="match status" value="1"/>
</dbReference>
<accession>A0A8C3XNZ4</accession>
<dbReference type="AlphaFoldDB" id="A0A8C3XNZ4"/>
<reference evidence="2" key="1">
    <citation type="submission" date="2025-08" db="UniProtKB">
        <authorList>
            <consortium name="Ensembl"/>
        </authorList>
    </citation>
    <scope>IDENTIFICATION</scope>
</reference>
<evidence type="ECO:0000256" key="1">
    <source>
        <dbReference type="SAM" id="MobiDB-lite"/>
    </source>
</evidence>
<keyword evidence="3" id="KW-1185">Reference proteome</keyword>
<proteinExistence type="predicted"/>
<sequence>MPPPPHSCQPLPAHCPCATYSSQANRSICTPLSPHATPSSCTSPSARAIPASYTSHSPCATRLPPCPGAPFPCTPTPPLFFSLPVDQSMFENSNTAPTPKLPPSQSVSKASLAPRLEALPATAEPGLRVGSSQHLKNLSKAVGAKVNDFLRRKEPASLGEVGVTEVNASAGAELSGGMARCACRHVLLETFPRLDPPPPAAKKRTPRALKTPLDMLISSQPVVSSLECSAEALPEQGQQHPKQAAQGEQWKVAWDMSQPEGSAELDAPGTAVPNGDGPSHSRVLSVPDLIHEENLEGKLKAADRRAASPPCPEKPTLRLSCLLEYQPPMGDGQPVAQPFGLENEGPHPDLLSFE</sequence>
<name>A0A8C3XNZ4_CHESE</name>